<organism evidence="7 8">
    <name type="scientific">Hortaea werneckii</name>
    <name type="common">Black yeast</name>
    <name type="synonym">Cladosporium werneckii</name>
    <dbReference type="NCBI Taxonomy" id="91943"/>
    <lineage>
        <taxon>Eukaryota</taxon>
        <taxon>Fungi</taxon>
        <taxon>Dikarya</taxon>
        <taxon>Ascomycota</taxon>
        <taxon>Pezizomycotina</taxon>
        <taxon>Dothideomycetes</taxon>
        <taxon>Dothideomycetidae</taxon>
        <taxon>Mycosphaerellales</taxon>
        <taxon>Teratosphaeriaceae</taxon>
        <taxon>Hortaea</taxon>
    </lineage>
</organism>
<protein>
    <recommendedName>
        <fullName evidence="9">FAD/NAD(P)-binding domain-containing protein</fullName>
    </recommendedName>
</protein>
<name>A0A3M6X3W8_HORWE</name>
<dbReference type="Gene3D" id="3.50.50.60">
    <property type="entry name" value="FAD/NAD(P)-binding domain"/>
    <property type="match status" value="2"/>
</dbReference>
<keyword evidence="3" id="KW-0285">Flavoprotein</keyword>
<proteinExistence type="inferred from homology"/>
<evidence type="ECO:0008006" key="9">
    <source>
        <dbReference type="Google" id="ProtNLM"/>
    </source>
</evidence>
<comment type="caution">
    <text evidence="7">The sequence shown here is derived from an EMBL/GenBank/DDBJ whole genome shotgun (WGS) entry which is preliminary data.</text>
</comment>
<evidence type="ECO:0000256" key="4">
    <source>
        <dbReference type="ARBA" id="ARBA00022827"/>
    </source>
</evidence>
<dbReference type="PANTHER" id="PTHR43098">
    <property type="entry name" value="L-ORNITHINE N(5)-MONOOXYGENASE-RELATED"/>
    <property type="match status" value="1"/>
</dbReference>
<accession>A0A3M6X3W8</accession>
<gene>
    <name evidence="7" type="ORF">D0869_03766</name>
</gene>
<dbReference type="PANTHER" id="PTHR43098:SF2">
    <property type="entry name" value="FAD-BINDING MONOOXYGENASE AUSB-RELATED"/>
    <property type="match status" value="1"/>
</dbReference>
<comment type="cofactor">
    <cofactor evidence="1">
        <name>FAD</name>
        <dbReference type="ChEBI" id="CHEBI:57692"/>
    </cofactor>
</comment>
<keyword evidence="5" id="KW-0521">NADP</keyword>
<comment type="similarity">
    <text evidence="2">Belongs to the FAD-binding monooxygenase family.</text>
</comment>
<dbReference type="Pfam" id="PF13450">
    <property type="entry name" value="NAD_binding_8"/>
    <property type="match status" value="1"/>
</dbReference>
<evidence type="ECO:0000313" key="7">
    <source>
        <dbReference type="EMBL" id="RMX85517.1"/>
    </source>
</evidence>
<dbReference type="OrthoDB" id="66881at2759"/>
<dbReference type="InterPro" id="IPR050775">
    <property type="entry name" value="FAD-binding_Monooxygenases"/>
</dbReference>
<keyword evidence="4" id="KW-0274">FAD</keyword>
<dbReference type="AntiFam" id="ANF00103">
    <property type="entry name" value="Shadow ORF (opposite can)"/>
</dbReference>
<evidence type="ECO:0000256" key="1">
    <source>
        <dbReference type="ARBA" id="ARBA00001974"/>
    </source>
</evidence>
<dbReference type="SUPFAM" id="SSF51905">
    <property type="entry name" value="FAD/NAD(P)-binding domain"/>
    <property type="match status" value="1"/>
</dbReference>
<sequence length="731" mass="80581">MLHIPTMAATAATAAQVDTTTIPSQDLNGPVTNDLPTITARYEAERAKRLRDQGAKQYIDPSQSAKFRKYLEDPWIEAETPVNRPVPHNGHCKIAIIGAGFGGILFAVKLIQKGYRASDLLLIDPAGGFGGTWYWNRYPGLMCDVESYIYMPLLEEMGYMPRQKYASGEELRGYIEQVAGKYGLGERAMFQSSAQSARWEEEKQTWRLAIMEKPKGGTPCQIEVDCDFVLLASGLLNNAKLPQGIETFEGHMFHTARWDYEYTGGSQEDPHMNRLADKRVAILGTGATAIQAVPQLAKFAKELFVFQRTPSMVDERGQRETDPKLWKEKIANKKGWQRERNENFCAFVSNQEPKPSEDLVNDGWTNCPSFSALVGGPQEVTMENVAQHVSGLHAMDVLRTDRLRRRAEAIVEDPVTAKPQTELTYPFPPKKNLMAWYPSWCKRPCFHDDYLPSFNRPNVHLIDTDGQGISAITSHGLLANGEETAVDAIIIATGFVSPQLGTAAGKAGMSVQGRNGQLLESLNDTGDLTTLHGIASHGFPNLFWPGPLQGGATANQSFVLDRMSSHIAYVMARATEKVEGGRPVIEPEVEAQEEWAMMIMTPGYLNLEGENDKIATMPPEAQMKAARNAIWGDGLLSYLKVLEEWRAEGDLRGLRGPTEFPIRHRARDAAAGGVPADDDVLHFQVEDGELDDGEQGEVGRGQDVGDVAVGEDVAWFEAEEGRFRGAAVGAA</sequence>
<dbReference type="InterPro" id="IPR036188">
    <property type="entry name" value="FAD/NAD-bd_sf"/>
</dbReference>
<keyword evidence="6" id="KW-0560">Oxidoreductase</keyword>
<dbReference type="EMBL" id="QWIJ01000217">
    <property type="protein sequence ID" value="RMX85517.1"/>
    <property type="molecule type" value="Genomic_DNA"/>
</dbReference>
<dbReference type="Proteomes" id="UP000281245">
    <property type="component" value="Unassembled WGS sequence"/>
</dbReference>
<evidence type="ECO:0000256" key="2">
    <source>
        <dbReference type="ARBA" id="ARBA00010139"/>
    </source>
</evidence>
<evidence type="ECO:0000313" key="8">
    <source>
        <dbReference type="Proteomes" id="UP000281245"/>
    </source>
</evidence>
<evidence type="ECO:0000256" key="6">
    <source>
        <dbReference type="ARBA" id="ARBA00023002"/>
    </source>
</evidence>
<dbReference type="AlphaFoldDB" id="A0A3M6X3W8"/>
<dbReference type="GO" id="GO:0016491">
    <property type="term" value="F:oxidoreductase activity"/>
    <property type="evidence" value="ECO:0007669"/>
    <property type="project" value="UniProtKB-KW"/>
</dbReference>
<evidence type="ECO:0000256" key="5">
    <source>
        <dbReference type="ARBA" id="ARBA00022857"/>
    </source>
</evidence>
<reference evidence="7 8" key="1">
    <citation type="journal article" date="2018" name="BMC Genomics">
        <title>Genomic evidence for intraspecific hybridization in a clonal and extremely halotolerant yeast.</title>
        <authorList>
            <person name="Gostincar C."/>
            <person name="Stajich J.E."/>
            <person name="Zupancic J."/>
            <person name="Zalar P."/>
            <person name="Gunde-Cimerman N."/>
        </authorList>
    </citation>
    <scope>NUCLEOTIDE SEQUENCE [LARGE SCALE GENOMIC DNA]</scope>
    <source>
        <strain evidence="7 8">EXF-6656</strain>
    </source>
</reference>
<evidence type="ECO:0000256" key="3">
    <source>
        <dbReference type="ARBA" id="ARBA00022630"/>
    </source>
</evidence>